<name>A0AAU8BRB1_9VIBR</name>
<dbReference type="AlphaFoldDB" id="A0AAU8BRB1"/>
<accession>A0AAU8BRB1</accession>
<proteinExistence type="predicted"/>
<geneLocation type="plasmid" evidence="1">
    <name>p1</name>
</geneLocation>
<dbReference type="EMBL" id="CP115922">
    <property type="protein sequence ID" value="XCD19255.1"/>
    <property type="molecule type" value="Genomic_DNA"/>
</dbReference>
<dbReference type="KEGG" id="vck:PG915_24155"/>
<sequence length="93" mass="10427">MEMVKIIKAAAKLRGDEDDIEMSAMTAAHLSLRNNGLLASFIETGTDGKPAYIVSLWRSTTYDSESLPRGMRYAYLPKPVFEELSNPDIKIFK</sequence>
<reference evidence="1" key="1">
    <citation type="submission" date="2023-01" db="EMBL/GenBank/DDBJ databases">
        <title>Vibrio sp. CB1-14 genome sequencing.</title>
        <authorList>
            <person name="Otstavnykh N."/>
            <person name="Isaeva M."/>
            <person name="Meleshko D."/>
        </authorList>
    </citation>
    <scope>NUCLEOTIDE SEQUENCE</scope>
    <source>
        <strain evidence="1">CB1-14</strain>
        <plasmid evidence="1">p1</plasmid>
    </source>
</reference>
<dbReference type="RefSeq" id="WP_353500373.1">
    <property type="nucleotide sequence ID" value="NZ_CP115922.1"/>
</dbReference>
<evidence type="ECO:0000313" key="1">
    <source>
        <dbReference type="EMBL" id="XCD19255.1"/>
    </source>
</evidence>
<protein>
    <submittedName>
        <fullName evidence="1">Uncharacterized protein</fullName>
    </submittedName>
</protein>
<organism evidence="1">
    <name type="scientific">Vibrio chaetopteri</name>
    <dbReference type="NCBI Taxonomy" id="3016528"/>
    <lineage>
        <taxon>Bacteria</taxon>
        <taxon>Pseudomonadati</taxon>
        <taxon>Pseudomonadota</taxon>
        <taxon>Gammaproteobacteria</taxon>
        <taxon>Vibrionales</taxon>
        <taxon>Vibrionaceae</taxon>
        <taxon>Vibrio</taxon>
    </lineage>
</organism>
<gene>
    <name evidence="1" type="ORF">PG915_24155</name>
</gene>
<keyword evidence="1" id="KW-0614">Plasmid</keyword>